<evidence type="ECO:0000313" key="11">
    <source>
        <dbReference type="Proteomes" id="UP000006732"/>
    </source>
</evidence>
<comment type="subcellular location">
    <subcellularLocation>
        <location evidence="1 8">Cell membrane</location>
        <topology evidence="1 8">Multi-pass membrane protein</topology>
    </subcellularLocation>
</comment>
<evidence type="ECO:0000256" key="4">
    <source>
        <dbReference type="ARBA" id="ARBA00022692"/>
    </source>
</evidence>
<dbReference type="SUPFAM" id="SSF103481">
    <property type="entry name" value="Multidrug resistance efflux transporter EmrE"/>
    <property type="match status" value="1"/>
</dbReference>
<keyword evidence="5 9" id="KW-1133">Transmembrane helix</keyword>
<dbReference type="InterPro" id="IPR000390">
    <property type="entry name" value="Small_drug/metabolite_transptr"/>
</dbReference>
<dbReference type="FunFam" id="1.10.3730.20:FF:000001">
    <property type="entry name" value="Quaternary ammonium compound resistance transporter SugE"/>
    <property type="match status" value="1"/>
</dbReference>
<sequence length="111" mass="11586">MKVAYLHLGLAILSEVIATSTLKSTAEFSKLLPSLVVVAGYASAFYFMTLSLRSIPIGISYAIWSGVGTVLIAGIAAILHRQLLDIPALVGIGLIVSGVIVINLFSKSVGL</sequence>
<evidence type="ECO:0000256" key="3">
    <source>
        <dbReference type="ARBA" id="ARBA00022475"/>
    </source>
</evidence>
<evidence type="ECO:0000256" key="1">
    <source>
        <dbReference type="ARBA" id="ARBA00004651"/>
    </source>
</evidence>
<feature type="transmembrane region" description="Helical" evidence="9">
    <location>
        <begin position="86"/>
        <end position="105"/>
    </location>
</feature>
<dbReference type="PANTHER" id="PTHR30561:SF1">
    <property type="entry name" value="MULTIDRUG TRANSPORTER EMRE"/>
    <property type="match status" value="1"/>
</dbReference>
<dbReference type="EMBL" id="CP000482">
    <property type="protein sequence ID" value="ABL00914.1"/>
    <property type="molecule type" value="Genomic_DNA"/>
</dbReference>
<dbReference type="GO" id="GO:1990961">
    <property type="term" value="P:xenobiotic detoxification by transmembrane export across the plasma membrane"/>
    <property type="evidence" value="ECO:0007669"/>
    <property type="project" value="UniProtKB-ARBA"/>
</dbReference>
<dbReference type="AlphaFoldDB" id="A1AU93"/>
<dbReference type="eggNOG" id="COG2076">
    <property type="taxonomic scope" value="Bacteria"/>
</dbReference>
<dbReference type="Gene3D" id="1.10.3730.20">
    <property type="match status" value="1"/>
</dbReference>
<dbReference type="GO" id="GO:0005886">
    <property type="term" value="C:plasma membrane"/>
    <property type="evidence" value="ECO:0007669"/>
    <property type="project" value="UniProtKB-SubCell"/>
</dbReference>
<protein>
    <submittedName>
        <fullName evidence="10">Small multidrug resistance protein</fullName>
    </submittedName>
</protein>
<dbReference type="HOGENOM" id="CLU_133067_0_2_7"/>
<feature type="transmembrane region" description="Helical" evidence="9">
    <location>
        <begin position="28"/>
        <end position="49"/>
    </location>
</feature>
<dbReference type="RefSeq" id="WP_011737131.1">
    <property type="nucleotide sequence ID" value="NC_008609.1"/>
</dbReference>
<dbReference type="GO" id="GO:0022857">
    <property type="term" value="F:transmembrane transporter activity"/>
    <property type="evidence" value="ECO:0007669"/>
    <property type="project" value="InterPro"/>
</dbReference>
<dbReference type="Proteomes" id="UP000006732">
    <property type="component" value="Chromosome"/>
</dbReference>
<dbReference type="Pfam" id="PF00893">
    <property type="entry name" value="Multi_Drug_Res"/>
    <property type="match status" value="1"/>
</dbReference>
<evidence type="ECO:0000256" key="6">
    <source>
        <dbReference type="ARBA" id="ARBA00023136"/>
    </source>
</evidence>
<accession>A1AU93</accession>
<proteinExistence type="inferred from homology"/>
<evidence type="ECO:0000256" key="2">
    <source>
        <dbReference type="ARBA" id="ARBA00022448"/>
    </source>
</evidence>
<keyword evidence="11" id="KW-1185">Reference proteome</keyword>
<evidence type="ECO:0000256" key="9">
    <source>
        <dbReference type="SAM" id="Phobius"/>
    </source>
</evidence>
<comment type="similarity">
    <text evidence="7 8">Belongs to the drug/metabolite transporter (DMT) superfamily. Small multidrug resistance (SMR) (TC 2.A.7.1) family.</text>
</comment>
<evidence type="ECO:0000313" key="10">
    <source>
        <dbReference type="EMBL" id="ABL00914.1"/>
    </source>
</evidence>
<dbReference type="OrthoDB" id="9808638at2"/>
<dbReference type="InterPro" id="IPR045324">
    <property type="entry name" value="Small_multidrug_res"/>
</dbReference>
<gene>
    <name evidence="10" type="ordered locus">Ppro_3321</name>
</gene>
<dbReference type="InterPro" id="IPR037185">
    <property type="entry name" value="EmrE-like"/>
</dbReference>
<dbReference type="KEGG" id="ppd:Ppro_3321"/>
<reference evidence="10 11" key="1">
    <citation type="submission" date="2006-10" db="EMBL/GenBank/DDBJ databases">
        <title>Complete sequence of chromosome of Pelobacter propionicus DSM 2379.</title>
        <authorList>
            <consortium name="US DOE Joint Genome Institute"/>
            <person name="Copeland A."/>
            <person name="Lucas S."/>
            <person name="Lapidus A."/>
            <person name="Barry K."/>
            <person name="Detter J.C."/>
            <person name="Glavina del Rio T."/>
            <person name="Hammon N."/>
            <person name="Israni S."/>
            <person name="Dalin E."/>
            <person name="Tice H."/>
            <person name="Pitluck S."/>
            <person name="Saunders E."/>
            <person name="Brettin T."/>
            <person name="Bruce D."/>
            <person name="Han C."/>
            <person name="Tapia R."/>
            <person name="Schmutz J."/>
            <person name="Larimer F."/>
            <person name="Land M."/>
            <person name="Hauser L."/>
            <person name="Kyrpides N."/>
            <person name="Kim E."/>
            <person name="Lovley D."/>
            <person name="Richardson P."/>
        </authorList>
    </citation>
    <scope>NUCLEOTIDE SEQUENCE [LARGE SCALE GENOMIC DNA]</scope>
    <source>
        <strain evidence="11">DSM 2379 / NBRC 103807 / OttBd1</strain>
    </source>
</reference>
<evidence type="ECO:0000256" key="8">
    <source>
        <dbReference type="RuleBase" id="RU003942"/>
    </source>
</evidence>
<dbReference type="STRING" id="338966.Ppro_3321"/>
<name>A1AU93_PELPD</name>
<evidence type="ECO:0000256" key="5">
    <source>
        <dbReference type="ARBA" id="ARBA00022989"/>
    </source>
</evidence>
<keyword evidence="4 8" id="KW-0812">Transmembrane</keyword>
<evidence type="ECO:0000256" key="7">
    <source>
        <dbReference type="ARBA" id="ARBA00038032"/>
    </source>
</evidence>
<dbReference type="PANTHER" id="PTHR30561">
    <property type="entry name" value="SMR FAMILY PROTON-DEPENDENT DRUG EFFLUX TRANSPORTER SUGE"/>
    <property type="match status" value="1"/>
</dbReference>
<keyword evidence="2" id="KW-0813">Transport</keyword>
<keyword evidence="3" id="KW-1003">Cell membrane</keyword>
<organism evidence="10 11">
    <name type="scientific">Pelobacter propionicus (strain DSM 2379 / NBRC 103807 / OttBd1)</name>
    <dbReference type="NCBI Taxonomy" id="338966"/>
    <lineage>
        <taxon>Bacteria</taxon>
        <taxon>Pseudomonadati</taxon>
        <taxon>Thermodesulfobacteriota</taxon>
        <taxon>Desulfuromonadia</taxon>
        <taxon>Desulfuromonadales</taxon>
        <taxon>Desulfuromonadaceae</taxon>
        <taxon>Pelobacter</taxon>
    </lineage>
</organism>
<feature type="transmembrane region" description="Helical" evidence="9">
    <location>
        <begin position="61"/>
        <end position="80"/>
    </location>
</feature>
<keyword evidence="6 9" id="KW-0472">Membrane</keyword>